<dbReference type="GO" id="GO:0042026">
    <property type="term" value="P:protein refolding"/>
    <property type="evidence" value="ECO:0007669"/>
    <property type="project" value="TreeGrafter"/>
</dbReference>
<dbReference type="SUPFAM" id="SSF49764">
    <property type="entry name" value="HSP20-like chaperones"/>
    <property type="match status" value="1"/>
</dbReference>
<dbReference type="OMA" id="QWPSHTS"/>
<organism evidence="4 5">
    <name type="scientific">Callorhinchus milii</name>
    <name type="common">Ghost shark</name>
    <dbReference type="NCBI Taxonomy" id="7868"/>
    <lineage>
        <taxon>Eukaryota</taxon>
        <taxon>Metazoa</taxon>
        <taxon>Chordata</taxon>
        <taxon>Craniata</taxon>
        <taxon>Vertebrata</taxon>
        <taxon>Chondrichthyes</taxon>
        <taxon>Holocephali</taxon>
        <taxon>Chimaeriformes</taxon>
        <taxon>Callorhinchidae</taxon>
        <taxon>Callorhinchus</taxon>
    </lineage>
</organism>
<reference evidence="5" key="3">
    <citation type="journal article" date="2014" name="Nature">
        <title>Elephant shark genome provides unique insights into gnathostome evolution.</title>
        <authorList>
            <consortium name="International Elephant Shark Genome Sequencing Consortium"/>
            <person name="Venkatesh B."/>
            <person name="Lee A.P."/>
            <person name="Ravi V."/>
            <person name="Maurya A.K."/>
            <person name="Lian M.M."/>
            <person name="Swann J.B."/>
            <person name="Ohta Y."/>
            <person name="Flajnik M.F."/>
            <person name="Sutoh Y."/>
            <person name="Kasahara M."/>
            <person name="Hoon S."/>
            <person name="Gangu V."/>
            <person name="Roy S.W."/>
            <person name="Irimia M."/>
            <person name="Korzh V."/>
            <person name="Kondrychyn I."/>
            <person name="Lim Z.W."/>
            <person name="Tay B.H."/>
            <person name="Tohari S."/>
            <person name="Kong K.W."/>
            <person name="Ho S."/>
            <person name="Lorente-Galdos B."/>
            <person name="Quilez J."/>
            <person name="Marques-Bonet T."/>
            <person name="Raney B.J."/>
            <person name="Ingham P.W."/>
            <person name="Tay A."/>
            <person name="Hillier L.W."/>
            <person name="Minx P."/>
            <person name="Boehm T."/>
            <person name="Wilson R.K."/>
            <person name="Brenner S."/>
            <person name="Warren W.C."/>
        </authorList>
    </citation>
    <scope>NUCLEOTIDE SEQUENCE [LARGE SCALE GENOMIC DNA]</scope>
</reference>
<dbReference type="GO" id="GO:0043066">
    <property type="term" value="P:negative regulation of apoptotic process"/>
    <property type="evidence" value="ECO:0007669"/>
    <property type="project" value="TreeGrafter"/>
</dbReference>
<dbReference type="GO" id="GO:0005634">
    <property type="term" value="C:nucleus"/>
    <property type="evidence" value="ECO:0007669"/>
    <property type="project" value="TreeGrafter"/>
</dbReference>
<proteinExistence type="inferred from homology"/>
<dbReference type="AlphaFoldDB" id="A0A4W3K8P1"/>
<evidence type="ECO:0000259" key="3">
    <source>
        <dbReference type="PROSITE" id="PS01031"/>
    </source>
</evidence>
<evidence type="ECO:0000256" key="2">
    <source>
        <dbReference type="RuleBase" id="RU003616"/>
    </source>
</evidence>
<dbReference type="Ensembl" id="ENSCMIT00000041396.1">
    <property type="protein sequence ID" value="ENSCMIP00000040820.1"/>
    <property type="gene ID" value="ENSCMIG00000017013.1"/>
</dbReference>
<dbReference type="PANTHER" id="PTHR45640:SF7">
    <property type="entry name" value="HEAT SHOCK PROTEIN BETA-1"/>
    <property type="match status" value="1"/>
</dbReference>
<dbReference type="KEGG" id="cmk:103180610"/>
<gene>
    <name evidence="4" type="primary">LOC103180610</name>
</gene>
<dbReference type="OrthoDB" id="10060792at2759"/>
<keyword evidence="5" id="KW-1185">Reference proteome</keyword>
<dbReference type="InterPro" id="IPR002068">
    <property type="entry name" value="A-crystallin/Hsp20_dom"/>
</dbReference>
<evidence type="ECO:0000256" key="1">
    <source>
        <dbReference type="PROSITE-ProRule" id="PRU00285"/>
    </source>
</evidence>
<dbReference type="GO" id="GO:0009408">
    <property type="term" value="P:response to heat"/>
    <property type="evidence" value="ECO:0007669"/>
    <property type="project" value="TreeGrafter"/>
</dbReference>
<dbReference type="InterPro" id="IPR008978">
    <property type="entry name" value="HSP20-like_chaperone"/>
</dbReference>
<dbReference type="GeneID" id="103180610"/>
<accession>A0A4W3K8P1</accession>
<dbReference type="Gene3D" id="2.60.40.790">
    <property type="match status" value="1"/>
</dbReference>
<feature type="domain" description="SHSP" evidence="3">
    <location>
        <begin position="100"/>
        <end position="208"/>
    </location>
</feature>
<dbReference type="PROSITE" id="PS01031">
    <property type="entry name" value="SHSP"/>
    <property type="match status" value="1"/>
</dbReference>
<evidence type="ECO:0000313" key="4">
    <source>
        <dbReference type="Ensembl" id="ENSCMIP00000040820.1"/>
    </source>
</evidence>
<reference evidence="4" key="4">
    <citation type="submission" date="2025-08" db="UniProtKB">
        <authorList>
            <consortium name="Ensembl"/>
        </authorList>
    </citation>
    <scope>IDENTIFICATION</scope>
</reference>
<dbReference type="STRING" id="7868.ENSCMIP00000040820"/>
<reference evidence="4" key="5">
    <citation type="submission" date="2025-09" db="UniProtKB">
        <authorList>
            <consortium name="Ensembl"/>
        </authorList>
    </citation>
    <scope>IDENTIFICATION</scope>
</reference>
<dbReference type="FunCoup" id="A0A4W3K8P1">
    <property type="interactions" value="591"/>
</dbReference>
<protein>
    <submittedName>
        <fullName evidence="4">Heat shock protein, alpha-crystallin-related, 1</fullName>
    </submittedName>
</protein>
<dbReference type="InParanoid" id="A0A4W3K8P1"/>
<comment type="similarity">
    <text evidence="1 2">Belongs to the small heat shock protein (HSP20) family.</text>
</comment>
<name>A0A4W3K8P1_CALMI</name>
<dbReference type="InterPro" id="IPR001436">
    <property type="entry name" value="Alpha-crystallin/sHSP_animal"/>
</dbReference>
<dbReference type="GO" id="GO:0051082">
    <property type="term" value="F:unfolded protein binding"/>
    <property type="evidence" value="ECO:0007669"/>
    <property type="project" value="TreeGrafter"/>
</dbReference>
<sequence length="224" mass="24349">MSERRIPFSFLRSPSWDPFRDWHYPGRLFDQHFGMPAMHMDWPTLSGSWPGYLIPSLAATQLGASSATTGTTTAATTAAAATAAAADVAQAAHTIPPFSPLTRQQSTGLSEIKVTSDTWKISLDVSHFAPEEITIKTKDNYVEINGKHEERQDEHGFISRCFTRKYLLPPNVDTGLINSSLSPSGVLAVEAPLPKAAIKSAEVTIPITYESKAQIGVQDPKKPA</sequence>
<dbReference type="Pfam" id="PF00011">
    <property type="entry name" value="HSP20"/>
    <property type="match status" value="1"/>
</dbReference>
<dbReference type="Proteomes" id="UP000314986">
    <property type="component" value="Unassembled WGS sequence"/>
</dbReference>
<reference evidence="5" key="2">
    <citation type="journal article" date="2007" name="PLoS Biol.">
        <title>Survey sequencing and comparative analysis of the elephant shark (Callorhinchus milii) genome.</title>
        <authorList>
            <person name="Venkatesh B."/>
            <person name="Kirkness E.F."/>
            <person name="Loh Y.H."/>
            <person name="Halpern A.L."/>
            <person name="Lee A.P."/>
            <person name="Johnson J."/>
            <person name="Dandona N."/>
            <person name="Viswanathan L.D."/>
            <person name="Tay A."/>
            <person name="Venter J.C."/>
            <person name="Strausberg R.L."/>
            <person name="Brenner S."/>
        </authorList>
    </citation>
    <scope>NUCLEOTIDE SEQUENCE [LARGE SCALE GENOMIC DNA]</scope>
</reference>
<dbReference type="GeneTree" id="ENSGT00940000155882"/>
<reference evidence="5" key="1">
    <citation type="journal article" date="2006" name="Science">
        <title>Ancient noncoding elements conserved in the human genome.</title>
        <authorList>
            <person name="Venkatesh B."/>
            <person name="Kirkness E.F."/>
            <person name="Loh Y.H."/>
            <person name="Halpern A.L."/>
            <person name="Lee A.P."/>
            <person name="Johnson J."/>
            <person name="Dandona N."/>
            <person name="Viswanathan L.D."/>
            <person name="Tay A."/>
            <person name="Venter J.C."/>
            <person name="Strausberg R.L."/>
            <person name="Brenner S."/>
        </authorList>
    </citation>
    <scope>NUCLEOTIDE SEQUENCE [LARGE SCALE GENOMIC DNA]</scope>
</reference>
<dbReference type="GO" id="GO:0005737">
    <property type="term" value="C:cytoplasm"/>
    <property type="evidence" value="ECO:0007669"/>
    <property type="project" value="TreeGrafter"/>
</dbReference>
<dbReference type="PANTHER" id="PTHR45640">
    <property type="entry name" value="HEAT SHOCK PROTEIN HSP-12.2-RELATED"/>
    <property type="match status" value="1"/>
</dbReference>
<evidence type="ECO:0000313" key="5">
    <source>
        <dbReference type="Proteomes" id="UP000314986"/>
    </source>
</evidence>